<evidence type="ECO:0000259" key="2">
    <source>
        <dbReference type="PROSITE" id="PS50215"/>
    </source>
</evidence>
<reference evidence="3 4" key="1">
    <citation type="submission" date="2024-06" db="EMBL/GenBank/DDBJ databases">
        <authorList>
            <person name="Li F."/>
        </authorList>
    </citation>
    <scope>NUCLEOTIDE SEQUENCE [LARGE SCALE GENOMIC DNA]</scope>
    <source>
        <strain evidence="3 4">GXAS 311</strain>
    </source>
</reference>
<keyword evidence="4" id="KW-1185">Reference proteome</keyword>
<keyword evidence="1" id="KW-0732">Signal</keyword>
<evidence type="ECO:0000256" key="1">
    <source>
        <dbReference type="SAM" id="SignalP"/>
    </source>
</evidence>
<evidence type="ECO:0000313" key="4">
    <source>
        <dbReference type="Proteomes" id="UP001548189"/>
    </source>
</evidence>
<dbReference type="PROSITE" id="PS50215">
    <property type="entry name" value="ADAM_MEPRO"/>
    <property type="match status" value="1"/>
</dbReference>
<dbReference type="InterPro" id="IPR001590">
    <property type="entry name" value="Peptidase_M12B"/>
</dbReference>
<evidence type="ECO:0000313" key="3">
    <source>
        <dbReference type="EMBL" id="MET1255811.1"/>
    </source>
</evidence>
<dbReference type="SUPFAM" id="SSF55486">
    <property type="entry name" value="Metalloproteases ('zincins'), catalytic domain"/>
    <property type="match status" value="1"/>
</dbReference>
<feature type="domain" description="Peptidase M12B" evidence="2">
    <location>
        <begin position="298"/>
        <end position="467"/>
    </location>
</feature>
<name>A0ABV2BV56_9GAMM</name>
<dbReference type="Gene3D" id="3.40.390.10">
    <property type="entry name" value="Collagenase (Catalytic Domain)"/>
    <property type="match status" value="1"/>
</dbReference>
<dbReference type="EMBL" id="JBEVCJ010000013">
    <property type="protein sequence ID" value="MET1255811.1"/>
    <property type="molecule type" value="Genomic_DNA"/>
</dbReference>
<dbReference type="Pfam" id="PF13688">
    <property type="entry name" value="Reprolysin_5"/>
    <property type="match status" value="1"/>
</dbReference>
<protein>
    <submittedName>
        <fullName evidence="3">M12 family metallo-peptidase</fullName>
    </submittedName>
</protein>
<gene>
    <name evidence="3" type="ORF">ABVT43_11795</name>
</gene>
<feature type="chain" id="PRO_5046710847" evidence="1">
    <location>
        <begin position="28"/>
        <end position="496"/>
    </location>
</feature>
<accession>A0ABV2BV56</accession>
<comment type="caution">
    <text evidence="3">The sequence shown here is derived from an EMBL/GenBank/DDBJ whole genome shotgun (WGS) entry which is preliminary data.</text>
</comment>
<sequence length="496" mass="54843">MKNKLIKRFWFGLTAIGAVVSSMNAIADNKTNALQQRIDSMKANGTSFTTYHMFNGISNTEQAARALSKDLDRRTTAGAKFFKLDNRSLKRLQHNPEDAITLTIPYNESGLTSSSSSIKVNLFRREIYSKNAKFFMSENQESTPIQLDAKSMDLGVHYQGVIEGEENSIVALSFYKDAIEGRLHSHQVGDINIGKLKDKTGSLSQSGNKLAGAHVMYRVNSLDHKKPEHRCGSDISKLLPNFDHESMKAASMLNSKSSLTSTEPAADGKVPNALNDYYFTVYTVLSGYLVSDVGESYLTNWVGSVLNQVAAVYNVDYMYMYSEGWTWYRDSPVYDSRLGTDLMQQFAYYDGKNTINSDVGMLLTSSRYSSSSSYGLAHKIGGVCSYETIDGLAYSPVWSTYNYFPTYSWTVDVYAHEAGHTLGSAHTHACAWWGNNTAIDGCARPEGSCYWPAYPANGQGTVMSYCANNVGKNPGLGFHSQVASRLQSYILGCADR</sequence>
<dbReference type="RefSeq" id="WP_353896395.1">
    <property type="nucleotide sequence ID" value="NZ_JBEVCJ010000013.1"/>
</dbReference>
<feature type="signal peptide" evidence="1">
    <location>
        <begin position="1"/>
        <end position="27"/>
    </location>
</feature>
<dbReference type="InterPro" id="IPR024079">
    <property type="entry name" value="MetalloPept_cat_dom_sf"/>
</dbReference>
<organism evidence="3 4">
    <name type="scientific">Aliikangiella maris</name>
    <dbReference type="NCBI Taxonomy" id="3162458"/>
    <lineage>
        <taxon>Bacteria</taxon>
        <taxon>Pseudomonadati</taxon>
        <taxon>Pseudomonadota</taxon>
        <taxon>Gammaproteobacteria</taxon>
        <taxon>Oceanospirillales</taxon>
        <taxon>Pleioneaceae</taxon>
        <taxon>Aliikangiella</taxon>
    </lineage>
</organism>
<proteinExistence type="predicted"/>
<dbReference type="Proteomes" id="UP001548189">
    <property type="component" value="Unassembled WGS sequence"/>
</dbReference>